<evidence type="ECO:0000313" key="3">
    <source>
        <dbReference type="Proteomes" id="UP000753961"/>
    </source>
</evidence>
<feature type="domain" description="Transcription regulator PadR N-terminal" evidence="1">
    <location>
        <begin position="19"/>
        <end position="86"/>
    </location>
</feature>
<dbReference type="InterPro" id="IPR036390">
    <property type="entry name" value="WH_DNA-bd_sf"/>
</dbReference>
<dbReference type="Gene3D" id="1.10.10.10">
    <property type="entry name" value="Winged helix-like DNA-binding domain superfamily/Winged helix DNA-binding domain"/>
    <property type="match status" value="1"/>
</dbReference>
<dbReference type="RefSeq" id="WP_222580801.1">
    <property type="nucleotide sequence ID" value="NZ_JAHVHU010000013.1"/>
</dbReference>
<dbReference type="InterPro" id="IPR005149">
    <property type="entry name" value="Tscrpt_reg_PadR_N"/>
</dbReference>
<sequence>MKVENIKAQMRKGVLELCVLGLLSKETMYPSDIIQNLKKNDLIVVEGTMYPLLNRLKRDGYLSYNWVESSSGPPRKYYEITPKGNDLKEELTKAWENLAQTVNFSNSINTTNNE</sequence>
<dbReference type="InterPro" id="IPR052509">
    <property type="entry name" value="Metal_resp_DNA-bind_regulator"/>
</dbReference>
<dbReference type="PANTHER" id="PTHR33169">
    <property type="entry name" value="PADR-FAMILY TRANSCRIPTIONAL REGULATOR"/>
    <property type="match status" value="1"/>
</dbReference>
<dbReference type="SUPFAM" id="SSF46785">
    <property type="entry name" value="Winged helix' DNA-binding domain"/>
    <property type="match status" value="1"/>
</dbReference>
<dbReference type="EMBL" id="JAHVHU010000013">
    <property type="protein sequence ID" value="MBY5959265.1"/>
    <property type="molecule type" value="Genomic_DNA"/>
</dbReference>
<protein>
    <submittedName>
        <fullName evidence="2">PadR family transcriptional regulator</fullName>
    </submittedName>
</protein>
<dbReference type="Pfam" id="PF03551">
    <property type="entry name" value="PadR"/>
    <property type="match status" value="1"/>
</dbReference>
<reference evidence="2" key="1">
    <citation type="submission" date="2021-06" db="EMBL/GenBank/DDBJ databases">
        <title>44 bacteria genomes isolated from Dapeng, Shenzhen.</title>
        <authorList>
            <person name="Zheng W."/>
            <person name="Yu S."/>
            <person name="Huang Y."/>
        </authorList>
    </citation>
    <scope>NUCLEOTIDE SEQUENCE</scope>
    <source>
        <strain evidence="2">DP5N28-2</strain>
    </source>
</reference>
<proteinExistence type="predicted"/>
<dbReference type="AlphaFoldDB" id="A0A953L9W5"/>
<gene>
    <name evidence="2" type="ORF">KUV50_14020</name>
</gene>
<evidence type="ECO:0000313" key="2">
    <source>
        <dbReference type="EMBL" id="MBY5959265.1"/>
    </source>
</evidence>
<evidence type="ECO:0000259" key="1">
    <source>
        <dbReference type="Pfam" id="PF03551"/>
    </source>
</evidence>
<organism evidence="2 3">
    <name type="scientific">Membranihabitans marinus</name>
    <dbReference type="NCBI Taxonomy" id="1227546"/>
    <lineage>
        <taxon>Bacteria</taxon>
        <taxon>Pseudomonadati</taxon>
        <taxon>Bacteroidota</taxon>
        <taxon>Saprospiria</taxon>
        <taxon>Saprospirales</taxon>
        <taxon>Saprospiraceae</taxon>
        <taxon>Membranihabitans</taxon>
    </lineage>
</organism>
<dbReference type="InterPro" id="IPR036388">
    <property type="entry name" value="WH-like_DNA-bd_sf"/>
</dbReference>
<keyword evidence="3" id="KW-1185">Reference proteome</keyword>
<dbReference type="PANTHER" id="PTHR33169:SF14">
    <property type="entry name" value="TRANSCRIPTIONAL REGULATOR RV3488"/>
    <property type="match status" value="1"/>
</dbReference>
<dbReference type="Proteomes" id="UP000753961">
    <property type="component" value="Unassembled WGS sequence"/>
</dbReference>
<accession>A0A953L9W5</accession>
<comment type="caution">
    <text evidence="2">The sequence shown here is derived from an EMBL/GenBank/DDBJ whole genome shotgun (WGS) entry which is preliminary data.</text>
</comment>
<name>A0A953L9W5_9BACT</name>